<feature type="chain" id="PRO_5019726110" description="OBP47-like domain-containing protein" evidence="4">
    <location>
        <begin position="27"/>
        <end position="203"/>
    </location>
</feature>
<dbReference type="SUPFAM" id="SSF47565">
    <property type="entry name" value="Insect pheromone/odorant-binding proteins"/>
    <property type="match status" value="1"/>
</dbReference>
<dbReference type="Gene3D" id="1.10.238.270">
    <property type="match status" value="1"/>
</dbReference>
<dbReference type="GO" id="GO:0005549">
    <property type="term" value="F:odorant binding"/>
    <property type="evidence" value="ECO:0007669"/>
    <property type="project" value="InterPro"/>
</dbReference>
<feature type="domain" description="OBP47-like" evidence="5">
    <location>
        <begin position="80"/>
        <end position="186"/>
    </location>
</feature>
<dbReference type="AlphaFoldDB" id="A0A484BNC5"/>
<protein>
    <recommendedName>
        <fullName evidence="5">OBP47-like domain-containing protein</fullName>
    </recommendedName>
</protein>
<sequence length="203" mass="22967">MQTRKVEKFAGVALLMLLMMLSPAQAAAYNCSAPPSFNNFDVNSCCRTPEINLGNVPQKCQQHVNQLKSANPKYPAYAHLCYPECIYRETGALINGRLQMDKVREYLQEHVHRRDREVVPHIVRSFDTCRKNIHGHLKAANLESYKVLPQGCSPYAAMLYSCVNAETFLNCPAKLWKSDEKCLVAKEFAQQCNPLPHVPLPMS</sequence>
<evidence type="ECO:0000256" key="2">
    <source>
        <dbReference type="ARBA" id="ARBA00008098"/>
    </source>
</evidence>
<evidence type="ECO:0000256" key="3">
    <source>
        <dbReference type="ARBA" id="ARBA00022525"/>
    </source>
</evidence>
<dbReference type="Pfam" id="PF22651">
    <property type="entry name" value="OBP47_like"/>
    <property type="match status" value="1"/>
</dbReference>
<dbReference type="PANTHER" id="PTHR21066">
    <property type="entry name" value="ODORANT-BINDING PROTEIN 59A-RELATED"/>
    <property type="match status" value="1"/>
</dbReference>
<dbReference type="EMBL" id="LSRL02000017">
    <property type="protein sequence ID" value="TDG50248.1"/>
    <property type="molecule type" value="Genomic_DNA"/>
</dbReference>
<organism evidence="6 7">
    <name type="scientific">Drosophila navojoa</name>
    <name type="common">Fruit fly</name>
    <dbReference type="NCBI Taxonomy" id="7232"/>
    <lineage>
        <taxon>Eukaryota</taxon>
        <taxon>Metazoa</taxon>
        <taxon>Ecdysozoa</taxon>
        <taxon>Arthropoda</taxon>
        <taxon>Hexapoda</taxon>
        <taxon>Insecta</taxon>
        <taxon>Pterygota</taxon>
        <taxon>Neoptera</taxon>
        <taxon>Endopterygota</taxon>
        <taxon>Diptera</taxon>
        <taxon>Brachycera</taxon>
        <taxon>Muscomorpha</taxon>
        <taxon>Ephydroidea</taxon>
        <taxon>Drosophilidae</taxon>
        <taxon>Drosophila</taxon>
    </lineage>
</organism>
<dbReference type="InterPro" id="IPR036728">
    <property type="entry name" value="PBP_GOBP_sf"/>
</dbReference>
<dbReference type="OrthoDB" id="7889145at2759"/>
<keyword evidence="3" id="KW-0964">Secreted</keyword>
<dbReference type="InterPro" id="IPR052295">
    <property type="entry name" value="Odorant-binding_protein"/>
</dbReference>
<dbReference type="Proteomes" id="UP000295192">
    <property type="component" value="Unassembled WGS sequence"/>
</dbReference>
<dbReference type="STRING" id="7232.A0A484BNC5"/>
<dbReference type="PANTHER" id="PTHR21066:SF15">
    <property type="entry name" value="GH25962P-RELATED"/>
    <property type="match status" value="1"/>
</dbReference>
<keyword evidence="7" id="KW-1185">Reference proteome</keyword>
<dbReference type="OMA" id="KCHKYVS"/>
<comment type="similarity">
    <text evidence="2">Belongs to the PBP/GOBP family.</text>
</comment>
<name>A0A484BNC5_DRONA</name>
<dbReference type="InterPro" id="IPR054577">
    <property type="entry name" value="OBP47-like_dom"/>
</dbReference>
<comment type="caution">
    <text evidence="6">The sequence shown here is derived from an EMBL/GenBank/DDBJ whole genome shotgun (WGS) entry which is preliminary data.</text>
</comment>
<evidence type="ECO:0000256" key="1">
    <source>
        <dbReference type="ARBA" id="ARBA00004613"/>
    </source>
</evidence>
<dbReference type="KEGG" id="dnv:108654885"/>
<proteinExistence type="inferred from homology"/>
<evidence type="ECO:0000313" key="7">
    <source>
        <dbReference type="Proteomes" id="UP000295192"/>
    </source>
</evidence>
<accession>A0A484BNC5</accession>
<dbReference type="GO" id="GO:0005576">
    <property type="term" value="C:extracellular region"/>
    <property type="evidence" value="ECO:0007669"/>
    <property type="project" value="UniProtKB-SubCell"/>
</dbReference>
<evidence type="ECO:0000256" key="4">
    <source>
        <dbReference type="SAM" id="SignalP"/>
    </source>
</evidence>
<evidence type="ECO:0000259" key="5">
    <source>
        <dbReference type="Pfam" id="PF22651"/>
    </source>
</evidence>
<feature type="signal peptide" evidence="4">
    <location>
        <begin position="1"/>
        <end position="26"/>
    </location>
</feature>
<keyword evidence="4" id="KW-0732">Signal</keyword>
<gene>
    <name evidence="6" type="ORF">AWZ03_003464</name>
</gene>
<reference evidence="6 7" key="1">
    <citation type="journal article" date="2019" name="J. Hered.">
        <title>An Improved Genome Assembly for Drosophila navojoa, the Basal Species in the mojavensis Cluster.</title>
        <authorList>
            <person name="Vanderlinde T."/>
            <person name="Dupim E.G."/>
            <person name="Nazario-Yepiz N.O."/>
            <person name="Carvalho A.B."/>
        </authorList>
    </citation>
    <scope>NUCLEOTIDE SEQUENCE [LARGE SCALE GENOMIC DNA]</scope>
    <source>
        <strain evidence="6">Navoj_Jal97</strain>
        <tissue evidence="6">Whole organism</tissue>
    </source>
</reference>
<comment type="subcellular location">
    <subcellularLocation>
        <location evidence="1">Secreted</location>
    </subcellularLocation>
</comment>
<evidence type="ECO:0000313" key="6">
    <source>
        <dbReference type="EMBL" id="TDG50248.1"/>
    </source>
</evidence>